<dbReference type="OrthoDB" id="5985799at2759"/>
<dbReference type="EMBL" id="MU827303">
    <property type="protein sequence ID" value="KAJ7365336.1"/>
    <property type="molecule type" value="Genomic_DNA"/>
</dbReference>
<keyword evidence="3" id="KW-1185">Reference proteome</keyword>
<evidence type="ECO:0000313" key="2">
    <source>
        <dbReference type="EMBL" id="KAJ7365336.1"/>
    </source>
</evidence>
<feature type="region of interest" description="Disordered" evidence="1">
    <location>
        <begin position="21"/>
        <end position="57"/>
    </location>
</feature>
<evidence type="ECO:0000313" key="3">
    <source>
        <dbReference type="Proteomes" id="UP001163046"/>
    </source>
</evidence>
<protein>
    <submittedName>
        <fullName evidence="2">Uncharacterized protein</fullName>
    </submittedName>
</protein>
<reference evidence="2" key="1">
    <citation type="submission" date="2023-01" db="EMBL/GenBank/DDBJ databases">
        <title>Genome assembly of the deep-sea coral Lophelia pertusa.</title>
        <authorList>
            <person name="Herrera S."/>
            <person name="Cordes E."/>
        </authorList>
    </citation>
    <scope>NUCLEOTIDE SEQUENCE</scope>
    <source>
        <strain evidence="2">USNM1676648</strain>
        <tissue evidence="2">Polyp</tissue>
    </source>
</reference>
<gene>
    <name evidence="2" type="ORF">OS493_005441</name>
</gene>
<organism evidence="2 3">
    <name type="scientific">Desmophyllum pertusum</name>
    <dbReference type="NCBI Taxonomy" id="174260"/>
    <lineage>
        <taxon>Eukaryota</taxon>
        <taxon>Metazoa</taxon>
        <taxon>Cnidaria</taxon>
        <taxon>Anthozoa</taxon>
        <taxon>Hexacorallia</taxon>
        <taxon>Scleractinia</taxon>
        <taxon>Caryophylliina</taxon>
        <taxon>Caryophylliidae</taxon>
        <taxon>Desmophyllum</taxon>
    </lineage>
</organism>
<proteinExistence type="predicted"/>
<sequence length="105" mass="12012">MATKKQIRELLKAELRPINVQSSNEKLPGPDFDLKEPKEGYPRCARKQQGKQPNDSEELAQYLRRDCLEISPRRSLVHHIVKSIGEALDLEITDSDIRPVTSSFL</sequence>
<accession>A0A9X0CMG6</accession>
<feature type="compositionally biased region" description="Basic and acidic residues" evidence="1">
    <location>
        <begin position="32"/>
        <end position="41"/>
    </location>
</feature>
<comment type="caution">
    <text evidence="2">The sequence shown here is derived from an EMBL/GenBank/DDBJ whole genome shotgun (WGS) entry which is preliminary data.</text>
</comment>
<evidence type="ECO:0000256" key="1">
    <source>
        <dbReference type="SAM" id="MobiDB-lite"/>
    </source>
</evidence>
<name>A0A9X0CMG6_9CNID</name>
<dbReference type="Proteomes" id="UP001163046">
    <property type="component" value="Unassembled WGS sequence"/>
</dbReference>
<dbReference type="AlphaFoldDB" id="A0A9X0CMG6"/>